<name>X6N6M2_RETFI</name>
<feature type="region of interest" description="Disordered" evidence="1">
    <location>
        <begin position="177"/>
        <end position="200"/>
    </location>
</feature>
<reference evidence="2 3" key="1">
    <citation type="journal article" date="2013" name="Curr. Biol.">
        <title>The Genome of the Foraminiferan Reticulomyxa filosa.</title>
        <authorList>
            <person name="Glockner G."/>
            <person name="Hulsmann N."/>
            <person name="Schleicher M."/>
            <person name="Noegel A.A."/>
            <person name="Eichinger L."/>
            <person name="Gallinger C."/>
            <person name="Pawlowski J."/>
            <person name="Sierra R."/>
            <person name="Euteneuer U."/>
            <person name="Pillet L."/>
            <person name="Moustafa A."/>
            <person name="Platzer M."/>
            <person name="Groth M."/>
            <person name="Szafranski K."/>
            <person name="Schliwa M."/>
        </authorList>
    </citation>
    <scope>NUCLEOTIDE SEQUENCE [LARGE SCALE GENOMIC DNA]</scope>
</reference>
<protein>
    <submittedName>
        <fullName evidence="2">Uncharacterized protein</fullName>
    </submittedName>
</protein>
<organism evidence="2 3">
    <name type="scientific">Reticulomyxa filosa</name>
    <dbReference type="NCBI Taxonomy" id="46433"/>
    <lineage>
        <taxon>Eukaryota</taxon>
        <taxon>Sar</taxon>
        <taxon>Rhizaria</taxon>
        <taxon>Retaria</taxon>
        <taxon>Foraminifera</taxon>
        <taxon>Monothalamids</taxon>
        <taxon>Reticulomyxidae</taxon>
        <taxon>Reticulomyxa</taxon>
    </lineage>
</organism>
<sequence length="200" mass="22655">MFGYDDEDPNQKSENQDSASYLHHLSSNENGPSVTEEKGATKRVFSTLIAQEIAEDDSLLPPAQTHEDYSGMAIPISPYVSSLHKNVPECEVMEDHHSLIESVQKKKTEEESTKLQAWLEQSPHLHTVKDALLKIHEAEGLTLSQLLKMGERSLEHLCLNDMRLTSTKTQYFIGHVKQTRSQSQDDNMPSQDSSTRFEMK</sequence>
<dbReference type="Proteomes" id="UP000023152">
    <property type="component" value="Unassembled WGS sequence"/>
</dbReference>
<comment type="caution">
    <text evidence="2">The sequence shown here is derived from an EMBL/GenBank/DDBJ whole genome shotgun (WGS) entry which is preliminary data.</text>
</comment>
<evidence type="ECO:0000313" key="2">
    <source>
        <dbReference type="EMBL" id="ETO21905.1"/>
    </source>
</evidence>
<dbReference type="EMBL" id="ASPP01011199">
    <property type="protein sequence ID" value="ETO21905.1"/>
    <property type="molecule type" value="Genomic_DNA"/>
</dbReference>
<gene>
    <name evidence="2" type="ORF">RFI_15298</name>
</gene>
<feature type="region of interest" description="Disordered" evidence="1">
    <location>
        <begin position="1"/>
        <end position="39"/>
    </location>
</feature>
<accession>X6N6M2</accession>
<dbReference type="AlphaFoldDB" id="X6N6M2"/>
<feature type="compositionally biased region" description="Polar residues" evidence="1">
    <location>
        <begin position="16"/>
        <end position="33"/>
    </location>
</feature>
<proteinExistence type="predicted"/>
<evidence type="ECO:0000256" key="1">
    <source>
        <dbReference type="SAM" id="MobiDB-lite"/>
    </source>
</evidence>
<evidence type="ECO:0000313" key="3">
    <source>
        <dbReference type="Proteomes" id="UP000023152"/>
    </source>
</evidence>
<keyword evidence="3" id="KW-1185">Reference proteome</keyword>
<feature type="compositionally biased region" description="Polar residues" evidence="1">
    <location>
        <begin position="179"/>
        <end position="194"/>
    </location>
</feature>